<accession>A0A7G7GE34</accession>
<evidence type="ECO:0000259" key="2">
    <source>
        <dbReference type="Pfam" id="PF18962"/>
    </source>
</evidence>
<dbReference type="EMBL" id="CP055156">
    <property type="protein sequence ID" value="QNF35418.1"/>
    <property type="molecule type" value="Genomic_DNA"/>
</dbReference>
<evidence type="ECO:0000256" key="1">
    <source>
        <dbReference type="SAM" id="MobiDB-lite"/>
    </source>
</evidence>
<proteinExistence type="predicted"/>
<reference evidence="3 4" key="1">
    <citation type="journal article" date="2018" name="Int. J. Syst. Evol. Microbiol.">
        <title>Adhaeribacter swui sp. nov., isolated from wet mud.</title>
        <authorList>
            <person name="Kim D.U."/>
            <person name="Kim K.W."/>
            <person name="Kang M.S."/>
            <person name="Kim J.Y."/>
            <person name="Jang J.H."/>
            <person name="Kim M.K."/>
        </authorList>
    </citation>
    <scope>NUCLEOTIDE SEQUENCE [LARGE SCALE GENOMIC DNA]</scope>
    <source>
        <strain evidence="3 4">KCTC 52873</strain>
    </source>
</reference>
<dbReference type="NCBIfam" id="TIGR04183">
    <property type="entry name" value="Por_Secre_tail"/>
    <property type="match status" value="1"/>
</dbReference>
<dbReference type="PANTHER" id="PTHR42754">
    <property type="entry name" value="ENDOGLUCANASE"/>
    <property type="match status" value="1"/>
</dbReference>
<keyword evidence="4" id="KW-1185">Reference proteome</keyword>
<organism evidence="3 4">
    <name type="scientific">Adhaeribacter swui</name>
    <dbReference type="NCBI Taxonomy" id="2086471"/>
    <lineage>
        <taxon>Bacteria</taxon>
        <taxon>Pseudomonadati</taxon>
        <taxon>Bacteroidota</taxon>
        <taxon>Cytophagia</taxon>
        <taxon>Cytophagales</taxon>
        <taxon>Hymenobacteraceae</taxon>
        <taxon>Adhaeribacter</taxon>
    </lineage>
</organism>
<evidence type="ECO:0000313" key="4">
    <source>
        <dbReference type="Proteomes" id="UP000515237"/>
    </source>
</evidence>
<evidence type="ECO:0000313" key="3">
    <source>
        <dbReference type="EMBL" id="QNF35418.1"/>
    </source>
</evidence>
<dbReference type="PANTHER" id="PTHR42754:SF1">
    <property type="entry name" value="LIPOPROTEIN"/>
    <property type="match status" value="1"/>
</dbReference>
<name>A0A7G7GE34_9BACT</name>
<dbReference type="AlphaFoldDB" id="A0A7G7GE34"/>
<gene>
    <name evidence="3" type="ORF">HUW51_22885</name>
</gene>
<feature type="domain" description="Secretion system C-terminal sorting" evidence="2">
    <location>
        <begin position="214"/>
        <end position="290"/>
    </location>
</feature>
<dbReference type="Gene3D" id="2.60.40.4070">
    <property type="match status" value="1"/>
</dbReference>
<feature type="region of interest" description="Disordered" evidence="1">
    <location>
        <begin position="1"/>
        <end position="25"/>
    </location>
</feature>
<dbReference type="RefSeq" id="WP_185271909.1">
    <property type="nucleotide sequence ID" value="NZ_CP055156.1"/>
</dbReference>
<dbReference type="KEGG" id="aswu:HUW51_22885"/>
<dbReference type="InterPro" id="IPR026444">
    <property type="entry name" value="Secre_tail"/>
</dbReference>
<dbReference type="Pfam" id="PF18962">
    <property type="entry name" value="Por_Secre_tail"/>
    <property type="match status" value="1"/>
</dbReference>
<protein>
    <submittedName>
        <fullName evidence="3">T9SS type A sorting domain-containing protein</fullName>
    </submittedName>
</protein>
<sequence length="293" mass="32152">MDRKTDKEGNLLWEKTLGGSGEDEAYSVGLSQGENVFIAGTSSSGKSSDKSKASKGGKDYWLVTLDQNGTKLWDKTFGGSQDDILRASTYTMEGHYVLAGSSYSGASEDKTQHSQGSSDYWIVEVDEQGRKVYDKRFGGSRTEDLRTVTQTRDGGLLLGGKSDSPASGDVSQSTWGSSDYWLVKTYASLNSLIAPRTATAAETSIVVSQTFLAYPNPFQEKLTITFSLPDMQKVVIRILDGLGKPVTTLFQAEAQAKQTYQVEWHTREQEAGMYLLQLQTPTGQNTQKVMLRK</sequence>
<dbReference type="Proteomes" id="UP000515237">
    <property type="component" value="Chromosome"/>
</dbReference>